<reference evidence="2 3" key="1">
    <citation type="submission" date="2017-06" db="EMBL/GenBank/DDBJ databases">
        <title>Comparative genomic analysis of Ambrosia Fusariam Clade fungi.</title>
        <authorList>
            <person name="Stajich J.E."/>
            <person name="Carrillo J."/>
            <person name="Kijimoto T."/>
            <person name="Eskalen A."/>
            <person name="O'Donnell K."/>
            <person name="Kasson M."/>
        </authorList>
    </citation>
    <scope>NUCLEOTIDE SEQUENCE [LARGE SCALE GENOMIC DNA]</scope>
    <source>
        <strain evidence="2 3">NRRL62579</strain>
    </source>
</reference>
<evidence type="ECO:0000256" key="1">
    <source>
        <dbReference type="SAM" id="MobiDB-lite"/>
    </source>
</evidence>
<dbReference type="AlphaFoldDB" id="A0A428RYU2"/>
<evidence type="ECO:0000313" key="2">
    <source>
        <dbReference type="EMBL" id="RSL82729.1"/>
    </source>
</evidence>
<dbReference type="Proteomes" id="UP000287144">
    <property type="component" value="Unassembled WGS sequence"/>
</dbReference>
<accession>A0A428RYU2</accession>
<gene>
    <name evidence="2" type="ORF">CEP52_016888</name>
</gene>
<sequence>MGEPTITTGAGLGDVANLIAGLSIADHPEVHNRSRLSQSTLTKAIHNLNHVATAACLQGQEGLASASDAHIASSGAVAEICSLRKRANELANAANALSDATERSIIERRIRVIVRDVLNSSTDGACVLWKTAEECYKQAISPSGKLQSDDYFVPLEEACLAWPYDPDYESEQYYDHQNRLDVDERYAEAWGRKMELNETRKTRKRQGQRQSWVDFWVRALSHCPGGPTLFYPPGASSAARCIEWPFNDIQRYLFRAFDSKSSGRNDDNVVASTMSKSGTPSR</sequence>
<dbReference type="EMBL" id="NKCK01000404">
    <property type="protein sequence ID" value="RSL82729.1"/>
    <property type="molecule type" value="Genomic_DNA"/>
</dbReference>
<keyword evidence="3" id="KW-1185">Reference proteome</keyword>
<name>A0A428RYU2_9HYPO</name>
<organism evidence="2 3">
    <name type="scientific">Fusarium oligoseptatum</name>
    <dbReference type="NCBI Taxonomy" id="2604345"/>
    <lineage>
        <taxon>Eukaryota</taxon>
        <taxon>Fungi</taxon>
        <taxon>Dikarya</taxon>
        <taxon>Ascomycota</taxon>
        <taxon>Pezizomycotina</taxon>
        <taxon>Sordariomycetes</taxon>
        <taxon>Hypocreomycetidae</taxon>
        <taxon>Hypocreales</taxon>
        <taxon>Nectriaceae</taxon>
        <taxon>Fusarium</taxon>
        <taxon>Fusarium solani species complex</taxon>
    </lineage>
</organism>
<feature type="non-terminal residue" evidence="2">
    <location>
        <position position="282"/>
    </location>
</feature>
<feature type="compositionally biased region" description="Polar residues" evidence="1">
    <location>
        <begin position="270"/>
        <end position="282"/>
    </location>
</feature>
<evidence type="ECO:0000313" key="3">
    <source>
        <dbReference type="Proteomes" id="UP000287144"/>
    </source>
</evidence>
<proteinExistence type="predicted"/>
<feature type="region of interest" description="Disordered" evidence="1">
    <location>
        <begin position="261"/>
        <end position="282"/>
    </location>
</feature>
<comment type="caution">
    <text evidence="2">The sequence shown here is derived from an EMBL/GenBank/DDBJ whole genome shotgun (WGS) entry which is preliminary data.</text>
</comment>
<dbReference type="STRING" id="1325735.A0A428RYU2"/>
<protein>
    <submittedName>
        <fullName evidence="2">Uncharacterized protein</fullName>
    </submittedName>
</protein>